<name>A0A811G1A4_CORDP</name>
<dbReference type="EMBL" id="CADDAV010000001">
    <property type="protein sequence ID" value="CAB0578033.1"/>
    <property type="molecule type" value="Genomic_DNA"/>
</dbReference>
<evidence type="ECO:0000259" key="1">
    <source>
        <dbReference type="Pfam" id="PF20277"/>
    </source>
</evidence>
<comment type="caution">
    <text evidence="2">The sequence shown here is derived from an EMBL/GenBank/DDBJ whole genome shotgun (WGS) entry which is preliminary data.</text>
</comment>
<feature type="domain" description="ABC-three component systems C-terminal" evidence="1">
    <location>
        <begin position="270"/>
        <end position="408"/>
    </location>
</feature>
<proteinExistence type="predicted"/>
<gene>
    <name evidence="2" type="ORF">CIP107547_00045</name>
</gene>
<sequence length="412" mass="45917">MSQLCFATFARALQKVLIQPAASYTTSTRQGAKKPSTARPKMTSTDAYVVEVLLSWIQDFAPVADRDGFDVWRTPKTVSGLLKQDVELHTGFGPVLKQPGLRGAAREAFGKITHDIAPMREVDFKAELIELIKDDPEVSAEAAEELLYTADQDDVSFYADTFLSAISRTNKKRATNGVTEADVVLAARNGDLCPVCRKERLVKTVNGERRPFFEIVTFTIDNDSSETDREAVCVKYAKQVSTNDSLLELPDVVNKLRGVRNRRIAATALQDTALESQLHPAITSVIETLGERIVTGAIPQLTLDAVRVAEKVRPEYFELAERIKIHVLQWYRIIEQEFRALEGVRGRSRFDAIAGQVADFYDQASQHTDDQQAMFDQVADWIHTNSDSVSFSASIIVTCFFVQNCEVFDAIA</sequence>
<reference evidence="2 3" key="1">
    <citation type="submission" date="2020-02" db="EMBL/GenBank/DDBJ databases">
        <authorList>
            <person name="Brisse S."/>
        </authorList>
    </citation>
    <scope>NUCLEOTIDE SEQUENCE [LARGE SCALE GENOMIC DNA]</scope>
    <source>
        <strain evidence="2">CIP107547</strain>
    </source>
</reference>
<dbReference type="Pfam" id="PF20277">
    <property type="entry name" value="CTD11"/>
    <property type="match status" value="1"/>
</dbReference>
<accession>A0A811G1A4</accession>
<protein>
    <recommendedName>
        <fullName evidence="1">ABC-three component systems C-terminal domain-containing protein</fullName>
    </recommendedName>
</protein>
<dbReference type="Proteomes" id="UP000480222">
    <property type="component" value="Unassembled WGS sequence"/>
</dbReference>
<organism evidence="2 3">
    <name type="scientific">Corynebacterium diphtheriae</name>
    <dbReference type="NCBI Taxonomy" id="1717"/>
    <lineage>
        <taxon>Bacteria</taxon>
        <taxon>Bacillati</taxon>
        <taxon>Actinomycetota</taxon>
        <taxon>Actinomycetes</taxon>
        <taxon>Mycobacteriales</taxon>
        <taxon>Corynebacteriaceae</taxon>
        <taxon>Corynebacterium</taxon>
    </lineage>
</organism>
<evidence type="ECO:0000313" key="3">
    <source>
        <dbReference type="Proteomes" id="UP000480222"/>
    </source>
</evidence>
<dbReference type="InterPro" id="IPR046921">
    <property type="entry name" value="ABC-3C_CTD11"/>
</dbReference>
<evidence type="ECO:0000313" key="2">
    <source>
        <dbReference type="EMBL" id="CAB0578033.1"/>
    </source>
</evidence>
<dbReference type="AlphaFoldDB" id="A0A811G1A4"/>